<dbReference type="Proteomes" id="UP000198728">
    <property type="component" value="Unassembled WGS sequence"/>
</dbReference>
<dbReference type="Gene3D" id="1.20.1250.20">
    <property type="entry name" value="MFS general substrate transporter like domains"/>
    <property type="match status" value="1"/>
</dbReference>
<keyword evidence="6 8" id="KW-1133">Transmembrane helix</keyword>
<dbReference type="GO" id="GO:0022857">
    <property type="term" value="F:transmembrane transporter activity"/>
    <property type="evidence" value="ECO:0007669"/>
    <property type="project" value="InterPro"/>
</dbReference>
<protein>
    <submittedName>
        <fullName evidence="10">Drug resistance transporter, EmrB/QacA subfamily</fullName>
    </submittedName>
</protein>
<reference evidence="10 11" key="1">
    <citation type="submission" date="2016-10" db="EMBL/GenBank/DDBJ databases">
        <authorList>
            <person name="de Groot N.N."/>
        </authorList>
    </citation>
    <scope>NUCLEOTIDE SEQUENCE [LARGE SCALE GENOMIC DNA]</scope>
    <source>
        <strain evidence="10 11">DSM 19548</strain>
    </source>
</reference>
<dbReference type="RefSeq" id="WP_093360138.1">
    <property type="nucleotide sequence ID" value="NZ_FOLG01000003.1"/>
</dbReference>
<proteinExistence type="inferred from homology"/>
<dbReference type="STRING" id="441112.SAMN04488094_103164"/>
<feature type="transmembrane region" description="Helical" evidence="8">
    <location>
        <begin position="15"/>
        <end position="35"/>
    </location>
</feature>
<gene>
    <name evidence="10" type="ORF">SAMN04488094_103164</name>
</gene>
<keyword evidence="4" id="KW-1003">Cell membrane</keyword>
<feature type="transmembrane region" description="Helical" evidence="8">
    <location>
        <begin position="479"/>
        <end position="501"/>
    </location>
</feature>
<dbReference type="EMBL" id="FOLG01000003">
    <property type="protein sequence ID" value="SFC23523.1"/>
    <property type="molecule type" value="Genomic_DNA"/>
</dbReference>
<feature type="transmembrane region" description="Helical" evidence="8">
    <location>
        <begin position="306"/>
        <end position="326"/>
    </location>
</feature>
<dbReference type="InterPro" id="IPR011701">
    <property type="entry name" value="MFS"/>
</dbReference>
<feature type="domain" description="Major facilitator superfamily (MFS) profile" evidence="9">
    <location>
        <begin position="17"/>
        <end position="510"/>
    </location>
</feature>
<keyword evidence="7 8" id="KW-0472">Membrane</keyword>
<dbReference type="InterPro" id="IPR036259">
    <property type="entry name" value="MFS_trans_sf"/>
</dbReference>
<dbReference type="PROSITE" id="PS50850">
    <property type="entry name" value="MFS"/>
    <property type="match status" value="1"/>
</dbReference>
<feature type="transmembrane region" description="Helical" evidence="8">
    <location>
        <begin position="367"/>
        <end position="389"/>
    </location>
</feature>
<comment type="subcellular location">
    <subcellularLocation>
        <location evidence="1">Cell membrane</location>
        <topology evidence="1">Multi-pass membrane protein</topology>
    </subcellularLocation>
</comment>
<feature type="transmembrane region" description="Helical" evidence="8">
    <location>
        <begin position="235"/>
        <end position="253"/>
    </location>
</feature>
<keyword evidence="3" id="KW-0813">Transport</keyword>
<feature type="transmembrane region" description="Helical" evidence="8">
    <location>
        <begin position="169"/>
        <end position="191"/>
    </location>
</feature>
<dbReference type="AlphaFoldDB" id="A0A1I1HQ00"/>
<feature type="transmembrane region" description="Helical" evidence="8">
    <location>
        <begin position="55"/>
        <end position="75"/>
    </location>
</feature>
<evidence type="ECO:0000256" key="3">
    <source>
        <dbReference type="ARBA" id="ARBA00022448"/>
    </source>
</evidence>
<name>A0A1I1HQ00_9RHOB</name>
<dbReference type="Gene3D" id="1.20.1720.10">
    <property type="entry name" value="Multidrug resistance protein D"/>
    <property type="match status" value="1"/>
</dbReference>
<dbReference type="SUPFAM" id="SSF103473">
    <property type="entry name" value="MFS general substrate transporter"/>
    <property type="match status" value="1"/>
</dbReference>
<evidence type="ECO:0000256" key="1">
    <source>
        <dbReference type="ARBA" id="ARBA00004651"/>
    </source>
</evidence>
<dbReference type="Pfam" id="PF07690">
    <property type="entry name" value="MFS_1"/>
    <property type="match status" value="1"/>
</dbReference>
<dbReference type="PANTHER" id="PTHR42718:SF9">
    <property type="entry name" value="MAJOR FACILITATOR SUPERFAMILY MULTIDRUG TRANSPORTER MFSC"/>
    <property type="match status" value="1"/>
</dbReference>
<sequence>MTTEPTEDAIPLRRILAFMAMVFGMFMAILDIQIVAASLSEIQAGLNASADEISWVQTSYLIAEVIMIPLSGFLGRVLSTRILFSLSAVGFAATSFLCATATNIDQMIVYRAAQGFIGGGMIPAVFAAAYTVFPPSKRAITSPLIGLVATLAPTIGPTVGGYLSNTFSWHWLFLVNVIPGFLVGGAVFALVDFDKPDLALFRRFDWTGLLAMAAFLGAMQFTLEEGPGHDWLADEAVLGATILMGLAGVVFFFRALTRQDAVVDLGAFRNRNFAMGSLFSFLMGTGLYGMTYLYPLYLAQIRGYDSLMIGQAVFVSGLAMFLMAPVAGVLSTKMDPRVLMLLGFGGFAASSWMLTGLTAVWDFDELFLPQILRGVSLMLCMVPISNLALGTLPPAEMKNASGLFNLTRNLGGAVGLAVINTLLTHRGDFHYARIAESVTWSNPAAQAQLDAMAANATAHGLDGPTAALSQMVGRVLQQATVMSFIDVFHLFFLLFLALAALTMTMQKPAASAGA</sequence>
<dbReference type="PANTHER" id="PTHR42718">
    <property type="entry name" value="MAJOR FACILITATOR SUPERFAMILY MULTIDRUG TRANSPORTER MFSC"/>
    <property type="match status" value="1"/>
</dbReference>
<evidence type="ECO:0000256" key="5">
    <source>
        <dbReference type="ARBA" id="ARBA00022692"/>
    </source>
</evidence>
<evidence type="ECO:0000313" key="10">
    <source>
        <dbReference type="EMBL" id="SFC23523.1"/>
    </source>
</evidence>
<evidence type="ECO:0000256" key="6">
    <source>
        <dbReference type="ARBA" id="ARBA00022989"/>
    </source>
</evidence>
<evidence type="ECO:0000313" key="11">
    <source>
        <dbReference type="Proteomes" id="UP000198728"/>
    </source>
</evidence>
<feature type="transmembrane region" description="Helical" evidence="8">
    <location>
        <begin position="338"/>
        <end position="361"/>
    </location>
</feature>
<evidence type="ECO:0000256" key="7">
    <source>
        <dbReference type="ARBA" id="ARBA00023136"/>
    </source>
</evidence>
<evidence type="ECO:0000256" key="4">
    <source>
        <dbReference type="ARBA" id="ARBA00022475"/>
    </source>
</evidence>
<dbReference type="InterPro" id="IPR020846">
    <property type="entry name" value="MFS_dom"/>
</dbReference>
<dbReference type="NCBIfam" id="TIGR00711">
    <property type="entry name" value="efflux_EmrB"/>
    <property type="match status" value="1"/>
</dbReference>
<dbReference type="CDD" id="cd17503">
    <property type="entry name" value="MFS_LmrB_MDR_like"/>
    <property type="match status" value="1"/>
</dbReference>
<feature type="transmembrane region" description="Helical" evidence="8">
    <location>
        <begin position="203"/>
        <end position="223"/>
    </location>
</feature>
<evidence type="ECO:0000259" key="9">
    <source>
        <dbReference type="PROSITE" id="PS50850"/>
    </source>
</evidence>
<dbReference type="OrthoDB" id="9812221at2"/>
<keyword evidence="5 8" id="KW-0812">Transmembrane</keyword>
<feature type="transmembrane region" description="Helical" evidence="8">
    <location>
        <begin position="82"/>
        <end position="102"/>
    </location>
</feature>
<comment type="similarity">
    <text evidence="2">Belongs to the major facilitator superfamily. EmrB family.</text>
</comment>
<evidence type="ECO:0000256" key="2">
    <source>
        <dbReference type="ARBA" id="ARBA00008537"/>
    </source>
</evidence>
<keyword evidence="11" id="KW-1185">Reference proteome</keyword>
<evidence type="ECO:0000256" key="8">
    <source>
        <dbReference type="SAM" id="Phobius"/>
    </source>
</evidence>
<feature type="transmembrane region" description="Helical" evidence="8">
    <location>
        <begin position="273"/>
        <end position="294"/>
    </location>
</feature>
<feature type="transmembrane region" description="Helical" evidence="8">
    <location>
        <begin position="144"/>
        <end position="163"/>
    </location>
</feature>
<feature type="transmembrane region" description="Helical" evidence="8">
    <location>
        <begin position="108"/>
        <end position="132"/>
    </location>
</feature>
<accession>A0A1I1HQ00</accession>
<organism evidence="10 11">
    <name type="scientific">Tropicimonas isoalkanivorans</name>
    <dbReference type="NCBI Taxonomy" id="441112"/>
    <lineage>
        <taxon>Bacteria</taxon>
        <taxon>Pseudomonadati</taxon>
        <taxon>Pseudomonadota</taxon>
        <taxon>Alphaproteobacteria</taxon>
        <taxon>Rhodobacterales</taxon>
        <taxon>Roseobacteraceae</taxon>
        <taxon>Tropicimonas</taxon>
    </lineage>
</organism>
<dbReference type="InterPro" id="IPR004638">
    <property type="entry name" value="EmrB-like"/>
</dbReference>
<dbReference type="GO" id="GO:0005886">
    <property type="term" value="C:plasma membrane"/>
    <property type="evidence" value="ECO:0007669"/>
    <property type="project" value="UniProtKB-SubCell"/>
</dbReference>